<dbReference type="AlphaFoldDB" id="M1AUX4"/>
<protein>
    <submittedName>
        <fullName evidence="1">Anti-virus transcriptional factor</fullName>
    </submittedName>
</protein>
<dbReference type="GO" id="GO:0004842">
    <property type="term" value="F:ubiquitin-protein transferase activity"/>
    <property type="evidence" value="ECO:0007669"/>
    <property type="project" value="InterPro"/>
</dbReference>
<dbReference type="PANTHER" id="PTHR12603:SF0">
    <property type="entry name" value="CCR4-NOT TRANSCRIPTION COMPLEX SUBUNIT 4"/>
    <property type="match status" value="1"/>
</dbReference>
<dbReference type="Gene3D" id="3.30.40.10">
    <property type="entry name" value="Zinc/RING finger domain, C3HC4 (zinc finger)"/>
    <property type="match status" value="1"/>
</dbReference>
<dbReference type="Proteomes" id="UP000011115">
    <property type="component" value="Unassembled WGS sequence"/>
</dbReference>
<dbReference type="InParanoid" id="M1AUX4"/>
<dbReference type="Gramene" id="PGSC0003DMT400030878">
    <property type="protein sequence ID" value="PGSC0003DMT400030878"/>
    <property type="gene ID" value="PGSC0003DMG400011831"/>
</dbReference>
<organism evidence="1 2">
    <name type="scientific">Solanum tuberosum</name>
    <name type="common">Potato</name>
    <dbReference type="NCBI Taxonomy" id="4113"/>
    <lineage>
        <taxon>Eukaryota</taxon>
        <taxon>Viridiplantae</taxon>
        <taxon>Streptophyta</taxon>
        <taxon>Embryophyta</taxon>
        <taxon>Tracheophyta</taxon>
        <taxon>Spermatophyta</taxon>
        <taxon>Magnoliopsida</taxon>
        <taxon>eudicotyledons</taxon>
        <taxon>Gunneridae</taxon>
        <taxon>Pentapetalae</taxon>
        <taxon>asterids</taxon>
        <taxon>lamiids</taxon>
        <taxon>Solanales</taxon>
        <taxon>Solanaceae</taxon>
        <taxon>Solanoideae</taxon>
        <taxon>Solaneae</taxon>
        <taxon>Solanum</taxon>
    </lineage>
</organism>
<sequence>MKEKLTASPDLTHDNFPLLGTVLVKNGFGILEAEQNIERVFLITVEMVSDSIPTPMASDFVKKKRANRSAKLKQCKLYARRDQWLSQGSSSSCNGICSASLSEEDDHRDDDDDCIDDWEAIADALDATDQKLEQHHPGSDSFLERDESLHLTSQVDVSNRVTENDTTNNKSEYRGLTSRPPVCYKAWRPDDAFRPQILPNLSKQYSFPMNSERHCSGGAVFGCQRLSVPTSCPICCEDLDFTDTSFLRCTCSFVLCLFCHKKILEEDGRCPGCGRSTTMSLLRVRQL</sequence>
<dbReference type="SUPFAM" id="SSF57850">
    <property type="entry name" value="RING/U-box"/>
    <property type="match status" value="1"/>
</dbReference>
<dbReference type="PaxDb" id="4113-PGSC0003DMT400030878"/>
<evidence type="ECO:0000313" key="1">
    <source>
        <dbReference type="EnsemblPlants" id="PGSC0003DMT400030878"/>
    </source>
</evidence>
<dbReference type="InterPro" id="IPR039780">
    <property type="entry name" value="Mot2"/>
</dbReference>
<accession>M1AUX4</accession>
<name>M1AUX4_SOLTU</name>
<reference evidence="2" key="1">
    <citation type="journal article" date="2011" name="Nature">
        <title>Genome sequence and analysis of the tuber crop potato.</title>
        <authorList>
            <consortium name="The Potato Genome Sequencing Consortium"/>
        </authorList>
    </citation>
    <scope>NUCLEOTIDE SEQUENCE [LARGE SCALE GENOMIC DNA]</scope>
    <source>
        <strain evidence="2">cv. DM1-3 516 R44</strain>
    </source>
</reference>
<dbReference type="PANTHER" id="PTHR12603">
    <property type="entry name" value="CCR4-NOT TRANSCRIPTION COMPLEX RELATED"/>
    <property type="match status" value="1"/>
</dbReference>
<dbReference type="InterPro" id="IPR013083">
    <property type="entry name" value="Znf_RING/FYVE/PHD"/>
</dbReference>
<reference evidence="1" key="2">
    <citation type="submission" date="2015-06" db="UniProtKB">
        <authorList>
            <consortium name="EnsemblPlants"/>
        </authorList>
    </citation>
    <scope>IDENTIFICATION</scope>
    <source>
        <strain evidence="1">DM1-3 516 R44</strain>
    </source>
</reference>
<dbReference type="eggNOG" id="KOG2068">
    <property type="taxonomic scope" value="Eukaryota"/>
</dbReference>
<proteinExistence type="predicted"/>
<dbReference type="HOGENOM" id="CLU_052254_1_0_1"/>
<dbReference type="GO" id="GO:0030014">
    <property type="term" value="C:CCR4-NOT complex"/>
    <property type="evidence" value="ECO:0007669"/>
    <property type="project" value="InterPro"/>
</dbReference>
<dbReference type="OMA" id="PYEKNTV"/>
<dbReference type="ExpressionAtlas" id="M1AUX4">
    <property type="expression patterns" value="baseline"/>
</dbReference>
<keyword evidence="2" id="KW-1185">Reference proteome</keyword>
<dbReference type="STRING" id="4113.M1AUX4"/>
<dbReference type="EnsemblPlants" id="PGSC0003DMT400030878">
    <property type="protein sequence ID" value="PGSC0003DMT400030878"/>
    <property type="gene ID" value="PGSC0003DMG400011831"/>
</dbReference>
<dbReference type="Pfam" id="PF14570">
    <property type="entry name" value="zf-RING_4"/>
    <property type="match status" value="1"/>
</dbReference>
<evidence type="ECO:0000313" key="2">
    <source>
        <dbReference type="Proteomes" id="UP000011115"/>
    </source>
</evidence>